<evidence type="ECO:0000256" key="27">
    <source>
        <dbReference type="SAM" id="MobiDB-lite"/>
    </source>
</evidence>
<feature type="region of interest" description="Disordered" evidence="27">
    <location>
        <begin position="1"/>
        <end position="26"/>
    </location>
</feature>
<dbReference type="SUPFAM" id="SSF53955">
    <property type="entry name" value="Lysozyme-like"/>
    <property type="match status" value="1"/>
</dbReference>
<evidence type="ECO:0000256" key="12">
    <source>
        <dbReference type="ARBA" id="ARBA00022679"/>
    </source>
</evidence>
<dbReference type="UniPathway" id="UPA00219"/>
<evidence type="ECO:0000313" key="33">
    <source>
        <dbReference type="Proteomes" id="UP000306236"/>
    </source>
</evidence>
<dbReference type="SUPFAM" id="SSF56601">
    <property type="entry name" value="beta-lactamase/transpeptidase-like"/>
    <property type="match status" value="1"/>
</dbReference>
<evidence type="ECO:0000256" key="1">
    <source>
        <dbReference type="ARBA" id="ARBA00004249"/>
    </source>
</evidence>
<evidence type="ECO:0000256" key="17">
    <source>
        <dbReference type="ARBA" id="ARBA00022984"/>
    </source>
</evidence>
<dbReference type="EMBL" id="SSWX01000001">
    <property type="protein sequence ID" value="THJ36538.1"/>
    <property type="molecule type" value="Genomic_DNA"/>
</dbReference>
<comment type="caution">
    <text evidence="32">The sequence shown here is derived from an EMBL/GenBank/DDBJ whole genome shotgun (WGS) entry which is preliminary data.</text>
</comment>
<keyword evidence="9" id="KW-0121">Carboxypeptidase</keyword>
<dbReference type="GO" id="GO:0046677">
    <property type="term" value="P:response to antibiotic"/>
    <property type="evidence" value="ECO:0007669"/>
    <property type="project" value="UniProtKB-KW"/>
</dbReference>
<evidence type="ECO:0000256" key="3">
    <source>
        <dbReference type="ARBA" id="ARBA00007090"/>
    </source>
</evidence>
<evidence type="ECO:0000256" key="28">
    <source>
        <dbReference type="SAM" id="Phobius"/>
    </source>
</evidence>
<accession>A0A4S5C249</accession>
<keyword evidence="19 28" id="KW-0472">Membrane</keyword>
<keyword evidence="33" id="KW-1185">Reference proteome</keyword>
<evidence type="ECO:0000256" key="6">
    <source>
        <dbReference type="ARBA" id="ARBA00018638"/>
    </source>
</evidence>
<dbReference type="Gene3D" id="3.40.710.10">
    <property type="entry name" value="DD-peptidase/beta-lactamase superfamily"/>
    <property type="match status" value="2"/>
</dbReference>
<comment type="pathway">
    <text evidence="26">Glycan biosynthesis.</text>
</comment>
<comment type="subcellular location">
    <subcellularLocation>
        <location evidence="1">Cell inner membrane</location>
        <topology evidence="1">Single-pass type II membrane protein</topology>
    </subcellularLocation>
</comment>
<comment type="similarity">
    <text evidence="4">In the N-terminal section; belongs to the glycosyltransferase 51 family.</text>
</comment>
<evidence type="ECO:0000256" key="26">
    <source>
        <dbReference type="ARBA" id="ARBA00060592"/>
    </source>
</evidence>
<evidence type="ECO:0000256" key="13">
    <source>
        <dbReference type="ARBA" id="ARBA00022692"/>
    </source>
</evidence>
<dbReference type="InterPro" id="IPR031376">
    <property type="entry name" value="PCB_OB"/>
</dbReference>
<dbReference type="GO" id="GO:0009002">
    <property type="term" value="F:serine-type D-Ala-D-Ala carboxypeptidase activity"/>
    <property type="evidence" value="ECO:0007669"/>
    <property type="project" value="UniProtKB-EC"/>
</dbReference>
<dbReference type="InterPro" id="IPR012338">
    <property type="entry name" value="Beta-lactam/transpept-like"/>
</dbReference>
<dbReference type="Pfam" id="PF00912">
    <property type="entry name" value="Transgly"/>
    <property type="match status" value="1"/>
</dbReference>
<dbReference type="AlphaFoldDB" id="A0A4S5C249"/>
<dbReference type="GO" id="GO:0008955">
    <property type="term" value="F:peptidoglycan glycosyltransferase activity"/>
    <property type="evidence" value="ECO:0007669"/>
    <property type="project" value="UniProtKB-EC"/>
</dbReference>
<dbReference type="EC" id="2.4.99.28" evidence="24"/>
<dbReference type="Proteomes" id="UP000306236">
    <property type="component" value="Unassembled WGS sequence"/>
</dbReference>
<evidence type="ECO:0000256" key="21">
    <source>
        <dbReference type="ARBA" id="ARBA00023268"/>
    </source>
</evidence>
<keyword evidence="14" id="KW-0378">Hydrolase</keyword>
<proteinExistence type="inferred from homology"/>
<organism evidence="32 33">
    <name type="scientific">Lampropedia aestuarii</name>
    <dbReference type="NCBI Taxonomy" id="2562762"/>
    <lineage>
        <taxon>Bacteria</taxon>
        <taxon>Pseudomonadati</taxon>
        <taxon>Pseudomonadota</taxon>
        <taxon>Betaproteobacteria</taxon>
        <taxon>Burkholderiales</taxon>
        <taxon>Comamonadaceae</taxon>
        <taxon>Lampropedia</taxon>
    </lineage>
</organism>
<dbReference type="InterPro" id="IPR023346">
    <property type="entry name" value="Lysozyme-like_dom_sf"/>
</dbReference>
<keyword evidence="12" id="KW-0808">Transferase</keyword>
<dbReference type="InterPro" id="IPR001264">
    <property type="entry name" value="Glyco_trans_51"/>
</dbReference>
<sequence length="803" mass="88372">MTSESPRNRGAQRSSSSRTSRRGESPPKKHWLIRAVFWLVGLVAAGAAIAAAVVVVAVATIYPQLPDVSDLADYRPKLPLRVYSAEGALIGEFGEERRKLTPIEDIPKVMKDALLSAEDSRFYEHSGIDYRGLARAALMNLKDFRSQGASTISMQVARNMYLSSERTFTRKLYEVLLTFKMEHLLSKDEILEIYMNQIFLGNRAHGFSAASEVYFGKPLEEITVAEAAMLAGLPVAPSLYNPIRRPERARIRQLHIINRMLENGYITAEQAQQARADADKPYVRRAGSTFPVRAEFVAEMVRQAMVERYGEEANTRGLNVYTTIQLSDQEAAYQALRTGIMNYEKRQHYRGPENFVNLPDDATEQEEVIDKALAAHPDNGQLLSAVVLEASRQKVTVIRADGTTITITGDGLKPVQSGLADKATANIKIRRGAIVRILKTSKDDWELTQLPEVEGAFVALESDTGAIRALVGGFDFNKNKFNHVTQAVRQTGSAFKPFIYSAALEEGFSPATIIADAPIVFSAAVTGSKAWEPRNYDRKFDGPLSMRTSLARSKNIASVRLTQAIGPKKAQEWATRFGFDASRIIPVLPMALGSGEATPLQMATAFAVFANGGHRVDPWLIERVTDYRGRVLSETKAKPIEQMPQSIDPRNAFITSSLLQEVVRAGTGARARNALKRPDLYGKTGTTNDAYDAWFAGFQPSLTAVAWVGYDNPRDLGSRETGGGLALPIWVDFMRHALKDIPIAEIKPPAGVTRADGDWTYTENSGGRGIASLGMESLYGEATGTVTAPSSEERARIMDLFRN</sequence>
<evidence type="ECO:0000256" key="14">
    <source>
        <dbReference type="ARBA" id="ARBA00022801"/>
    </source>
</evidence>
<dbReference type="RefSeq" id="WP_136404797.1">
    <property type="nucleotide sequence ID" value="NZ_SSWX01000001.1"/>
</dbReference>
<keyword evidence="20" id="KW-0046">Antibiotic resistance</keyword>
<name>A0A4S5C249_9BURK</name>
<comment type="catalytic activity">
    <reaction evidence="25">
        <text>[GlcNAc-(1-&gt;4)-Mur2Ac(oyl-L-Ala-gamma-D-Glu-L-Lys-D-Ala-D-Ala)](n)-di-trans,octa-cis-undecaprenyl diphosphate + beta-D-GlcNAc-(1-&gt;4)-Mur2Ac(oyl-L-Ala-gamma-D-Glu-L-Lys-D-Ala-D-Ala)-di-trans,octa-cis-undecaprenyl diphosphate = [GlcNAc-(1-&gt;4)-Mur2Ac(oyl-L-Ala-gamma-D-Glu-L-Lys-D-Ala-D-Ala)](n+1)-di-trans,octa-cis-undecaprenyl diphosphate + di-trans,octa-cis-undecaprenyl diphosphate + H(+)</text>
        <dbReference type="Rhea" id="RHEA:23708"/>
        <dbReference type="Rhea" id="RHEA-COMP:9602"/>
        <dbReference type="Rhea" id="RHEA-COMP:9603"/>
        <dbReference type="ChEBI" id="CHEBI:15378"/>
        <dbReference type="ChEBI" id="CHEBI:58405"/>
        <dbReference type="ChEBI" id="CHEBI:60033"/>
        <dbReference type="ChEBI" id="CHEBI:78435"/>
        <dbReference type="EC" id="2.4.99.28"/>
    </reaction>
</comment>
<evidence type="ECO:0000256" key="16">
    <source>
        <dbReference type="ARBA" id="ARBA00022968"/>
    </source>
</evidence>
<feature type="domain" description="Glycosyl transferase family 51" evidence="30">
    <location>
        <begin position="87"/>
        <end position="260"/>
    </location>
</feature>
<dbReference type="GO" id="GO:0006508">
    <property type="term" value="P:proteolysis"/>
    <property type="evidence" value="ECO:0007669"/>
    <property type="project" value="UniProtKB-KW"/>
</dbReference>
<keyword evidence="21" id="KW-0511">Multifunctional enzyme</keyword>
<dbReference type="InterPro" id="IPR036950">
    <property type="entry name" value="PBP_transglycosylase"/>
</dbReference>
<evidence type="ECO:0000256" key="7">
    <source>
        <dbReference type="ARBA" id="ARBA00022475"/>
    </source>
</evidence>
<evidence type="ECO:0000256" key="20">
    <source>
        <dbReference type="ARBA" id="ARBA00023251"/>
    </source>
</evidence>
<keyword evidence="8" id="KW-0997">Cell inner membrane</keyword>
<evidence type="ECO:0000313" key="32">
    <source>
        <dbReference type="EMBL" id="THJ36538.1"/>
    </source>
</evidence>
<keyword evidence="22" id="KW-0961">Cell wall biogenesis/degradation</keyword>
<keyword evidence="18 28" id="KW-1133">Transmembrane helix</keyword>
<dbReference type="InterPro" id="IPR050396">
    <property type="entry name" value="Glycosyltr_51/Transpeptidase"/>
</dbReference>
<protein>
    <recommendedName>
        <fullName evidence="6">Penicillin-binding protein 1A</fullName>
        <ecNumber evidence="24">2.4.99.28</ecNumber>
        <ecNumber evidence="5">3.4.16.4</ecNumber>
    </recommendedName>
</protein>
<comment type="catalytic activity">
    <reaction evidence="23">
        <text>Preferential cleavage: (Ac)2-L-Lys-D-Ala-|-D-Ala. Also transpeptidation of peptidyl-alanyl moieties that are N-acyl substituents of D-alanine.</text>
        <dbReference type="EC" id="3.4.16.4"/>
    </reaction>
</comment>
<dbReference type="Pfam" id="PF17092">
    <property type="entry name" value="PCB_OB"/>
    <property type="match status" value="1"/>
</dbReference>
<dbReference type="InterPro" id="IPR001460">
    <property type="entry name" value="PCN-bd_Tpept"/>
</dbReference>
<dbReference type="GO" id="GO:0008658">
    <property type="term" value="F:penicillin binding"/>
    <property type="evidence" value="ECO:0007669"/>
    <property type="project" value="InterPro"/>
</dbReference>
<dbReference type="GO" id="GO:0009252">
    <property type="term" value="P:peptidoglycan biosynthetic process"/>
    <property type="evidence" value="ECO:0007669"/>
    <property type="project" value="UniProtKB-UniPathway"/>
</dbReference>
<dbReference type="NCBIfam" id="TIGR02074">
    <property type="entry name" value="PBP_1a_fam"/>
    <property type="match status" value="1"/>
</dbReference>
<keyword evidence="13 28" id="KW-0812">Transmembrane</keyword>
<evidence type="ECO:0000256" key="5">
    <source>
        <dbReference type="ARBA" id="ARBA00012448"/>
    </source>
</evidence>
<gene>
    <name evidence="32" type="ORF">E8K88_01180</name>
</gene>
<dbReference type="GO" id="GO:0030288">
    <property type="term" value="C:outer membrane-bounded periplasmic space"/>
    <property type="evidence" value="ECO:0007669"/>
    <property type="project" value="TreeGrafter"/>
</dbReference>
<dbReference type="Pfam" id="PF00905">
    <property type="entry name" value="Transpeptidase"/>
    <property type="match status" value="1"/>
</dbReference>
<evidence type="ECO:0000256" key="10">
    <source>
        <dbReference type="ARBA" id="ARBA00022670"/>
    </source>
</evidence>
<evidence type="ECO:0000256" key="18">
    <source>
        <dbReference type="ARBA" id="ARBA00022989"/>
    </source>
</evidence>
<dbReference type="GO" id="GO:0071555">
    <property type="term" value="P:cell wall organization"/>
    <property type="evidence" value="ECO:0007669"/>
    <property type="project" value="UniProtKB-KW"/>
</dbReference>
<evidence type="ECO:0000256" key="8">
    <source>
        <dbReference type="ARBA" id="ARBA00022519"/>
    </source>
</evidence>
<keyword evidence="16" id="KW-0735">Signal-anchor</keyword>
<evidence type="ECO:0000256" key="9">
    <source>
        <dbReference type="ARBA" id="ARBA00022645"/>
    </source>
</evidence>
<keyword evidence="7" id="KW-1003">Cell membrane</keyword>
<evidence type="ECO:0000256" key="22">
    <source>
        <dbReference type="ARBA" id="ARBA00023316"/>
    </source>
</evidence>
<feature type="domain" description="Penicillin-binding protein transpeptidase" evidence="29">
    <location>
        <begin position="455"/>
        <end position="727"/>
    </location>
</feature>
<evidence type="ECO:0000256" key="24">
    <source>
        <dbReference type="ARBA" id="ARBA00044770"/>
    </source>
</evidence>
<dbReference type="GO" id="GO:0008360">
    <property type="term" value="P:regulation of cell shape"/>
    <property type="evidence" value="ECO:0007669"/>
    <property type="project" value="UniProtKB-KW"/>
</dbReference>
<feature type="domain" description="Penicillin-binding protein OB-like" evidence="31">
    <location>
        <begin position="349"/>
        <end position="453"/>
    </location>
</feature>
<evidence type="ECO:0000256" key="19">
    <source>
        <dbReference type="ARBA" id="ARBA00023136"/>
    </source>
</evidence>
<comment type="pathway">
    <text evidence="2">Cell wall biogenesis; peptidoglycan biosynthesis.</text>
</comment>
<dbReference type="EC" id="3.4.16.4" evidence="5"/>
<evidence type="ECO:0000256" key="4">
    <source>
        <dbReference type="ARBA" id="ARBA00007739"/>
    </source>
</evidence>
<keyword evidence="10" id="KW-0645">Protease</keyword>
<dbReference type="OrthoDB" id="9766909at2"/>
<keyword evidence="15" id="KW-0133">Cell shape</keyword>
<evidence type="ECO:0000256" key="2">
    <source>
        <dbReference type="ARBA" id="ARBA00004752"/>
    </source>
</evidence>
<evidence type="ECO:0000259" key="30">
    <source>
        <dbReference type="Pfam" id="PF00912"/>
    </source>
</evidence>
<evidence type="ECO:0000256" key="11">
    <source>
        <dbReference type="ARBA" id="ARBA00022676"/>
    </source>
</evidence>
<evidence type="ECO:0000256" key="25">
    <source>
        <dbReference type="ARBA" id="ARBA00049902"/>
    </source>
</evidence>
<feature type="transmembrane region" description="Helical" evidence="28">
    <location>
        <begin position="31"/>
        <end position="62"/>
    </location>
</feature>
<dbReference type="FunFam" id="1.10.3810.10:FF:000003">
    <property type="entry name" value="Penicillin-binding protein 1a"/>
    <property type="match status" value="1"/>
</dbReference>
<dbReference type="Gene3D" id="1.10.3810.10">
    <property type="entry name" value="Biosynthetic peptidoglycan transglycosylase-like"/>
    <property type="match status" value="1"/>
</dbReference>
<reference evidence="32 33" key="1">
    <citation type="submission" date="2019-04" db="EMBL/GenBank/DDBJ databases">
        <title>Lampropedia sp YIM MLB12 draf genome.</title>
        <authorList>
            <person name="Wang Y.-X."/>
        </authorList>
    </citation>
    <scope>NUCLEOTIDE SEQUENCE [LARGE SCALE GENOMIC DNA]</scope>
    <source>
        <strain evidence="32 33">YIM MLB12</strain>
    </source>
</reference>
<dbReference type="PANTHER" id="PTHR32282">
    <property type="entry name" value="BINDING PROTEIN TRANSPEPTIDASE, PUTATIVE-RELATED"/>
    <property type="match status" value="1"/>
</dbReference>
<evidence type="ECO:0000256" key="23">
    <source>
        <dbReference type="ARBA" id="ARBA00034000"/>
    </source>
</evidence>
<keyword evidence="11" id="KW-0328">Glycosyltransferase</keyword>
<evidence type="ECO:0000259" key="29">
    <source>
        <dbReference type="Pfam" id="PF00905"/>
    </source>
</evidence>
<dbReference type="PANTHER" id="PTHR32282:SF27">
    <property type="entry name" value="PENICILLIN-BINDING PROTEIN 1A"/>
    <property type="match status" value="1"/>
</dbReference>
<evidence type="ECO:0000256" key="15">
    <source>
        <dbReference type="ARBA" id="ARBA00022960"/>
    </source>
</evidence>
<evidence type="ECO:0000259" key="31">
    <source>
        <dbReference type="Pfam" id="PF17092"/>
    </source>
</evidence>
<comment type="similarity">
    <text evidence="3">In the C-terminal section; belongs to the transpeptidase family.</text>
</comment>
<keyword evidence="17" id="KW-0573">Peptidoglycan synthesis</keyword>
<dbReference type="GO" id="GO:0005886">
    <property type="term" value="C:plasma membrane"/>
    <property type="evidence" value="ECO:0007669"/>
    <property type="project" value="UniProtKB-SubCell"/>
</dbReference>